<keyword evidence="2" id="KW-1185">Reference proteome</keyword>
<dbReference type="Proteomes" id="UP001575622">
    <property type="component" value="Unassembled WGS sequence"/>
</dbReference>
<protein>
    <submittedName>
        <fullName evidence="1">Uncharacterized protein</fullName>
    </submittedName>
</protein>
<reference evidence="1 2" key="1">
    <citation type="submission" date="2024-09" db="EMBL/GenBank/DDBJ databases">
        <authorList>
            <person name="Makale K.P.P."/>
            <person name="Makhzoum A."/>
            <person name="Rantong G."/>
            <person name="Rahube T.O."/>
        </authorList>
    </citation>
    <scope>NUCLEOTIDE SEQUENCE [LARGE SCALE GENOMIC DNA]</scope>
    <source>
        <strain evidence="1 2">KM_D13</strain>
    </source>
</reference>
<gene>
    <name evidence="1" type="ORF">ACEU3E_14080</name>
</gene>
<dbReference type="RefSeq" id="WP_373951936.1">
    <property type="nucleotide sequence ID" value="NZ_JBHDLN010000006.1"/>
</dbReference>
<evidence type="ECO:0000313" key="2">
    <source>
        <dbReference type="Proteomes" id="UP001575622"/>
    </source>
</evidence>
<comment type="caution">
    <text evidence="1">The sequence shown here is derived from an EMBL/GenBank/DDBJ whole genome shotgun (WGS) entry which is preliminary data.</text>
</comment>
<accession>A0ABV4UZP1</accession>
<name>A0ABV4UZP1_9BACL</name>
<sequence>MLTIRLTPQLHNVVHVLKNNDLEKNAIPSLKNSTLYASESRAAIKTFKQSSRMNLQEQNEPKHVPWD</sequence>
<organism evidence="1 2">
    <name type="scientific">Paenibacillus oleatilyticus</name>
    <dbReference type="NCBI Taxonomy" id="2594886"/>
    <lineage>
        <taxon>Bacteria</taxon>
        <taxon>Bacillati</taxon>
        <taxon>Bacillota</taxon>
        <taxon>Bacilli</taxon>
        <taxon>Bacillales</taxon>
        <taxon>Paenibacillaceae</taxon>
        <taxon>Paenibacillus</taxon>
    </lineage>
</organism>
<proteinExistence type="predicted"/>
<dbReference type="EMBL" id="JBHDLN010000006">
    <property type="protein sequence ID" value="MFB0843303.1"/>
    <property type="molecule type" value="Genomic_DNA"/>
</dbReference>
<evidence type="ECO:0000313" key="1">
    <source>
        <dbReference type="EMBL" id="MFB0843303.1"/>
    </source>
</evidence>